<sequence length="511" mass="57650">MAIRSPRSMHLTLGVLSLPGEAEISQAKKTLEELRPKEILARLGNPNPSPNPLTASIRGLHAPRRSTKTHALYAHAFYEGVWLFEFCKSLRKHFIDSKVMKPPKGTLKLNTTVWNNMHVHRQRQMVDARRLMKECDDFVWADEVPITKLQICKMGMKGGEGKREFLVEAERSLDSRDAEPVHPLKKKKRKKKKKTTTTTTTTTTTMDATSRRRIVPRTGSSQSNSKVCSPSHSDSDTPNEAHDTPNLTASTPPETTKDERIAHLESEISRLQRSHRRDESQTTLFWQAKHSALHRQFLDADTQLRLVRSSRDDLLDGWEALRRELARREADVERLVGQNWVIIYFRRARLDVSVADSASVEELARLVPGYERLLPSAKIHVLQSVVASVLVETVFDAYFFGLTEEQTGDFRRMERLLRSFSAPDEAINQWRSSTLALLDPPLPITTDQIDSIVQRIQTLLDGLVPARTSAAGRESALRILVGKAVDLARLLAVQRAVMRVGGEEGVCGGRL</sequence>
<evidence type="ECO:0000256" key="1">
    <source>
        <dbReference type="SAM" id="MobiDB-lite"/>
    </source>
</evidence>
<feature type="compositionally biased region" description="Polar residues" evidence="1">
    <location>
        <begin position="218"/>
        <end position="232"/>
    </location>
</feature>
<accession>A0A8H4VDN4</accession>
<dbReference type="GO" id="GO:0006307">
    <property type="term" value="P:DNA alkylation repair"/>
    <property type="evidence" value="ECO:0007669"/>
    <property type="project" value="InterPro"/>
</dbReference>
<keyword evidence="4" id="KW-1185">Reference proteome</keyword>
<feature type="compositionally biased region" description="Basic and acidic residues" evidence="1">
    <location>
        <begin position="233"/>
        <end position="243"/>
    </location>
</feature>
<feature type="compositionally biased region" description="Polar residues" evidence="1">
    <location>
        <begin position="245"/>
        <end position="254"/>
    </location>
</feature>
<proteinExistence type="predicted"/>
<evidence type="ECO:0000313" key="4">
    <source>
        <dbReference type="Proteomes" id="UP000562929"/>
    </source>
</evidence>
<dbReference type="Pfam" id="PF10469">
    <property type="entry name" value="AKAP7_NLS"/>
    <property type="match status" value="1"/>
</dbReference>
<feature type="compositionally biased region" description="Basic and acidic residues" evidence="1">
    <location>
        <begin position="173"/>
        <end position="182"/>
    </location>
</feature>
<dbReference type="AlphaFoldDB" id="A0A8H4VDN4"/>
<feature type="compositionally biased region" description="Low complexity" evidence="1">
    <location>
        <begin position="196"/>
        <end position="205"/>
    </location>
</feature>
<reference evidence="3 4" key="1">
    <citation type="journal article" date="2020" name="G3 (Bethesda)">
        <title>Genetic Underpinnings of Host Manipulation by Ophiocordyceps as Revealed by Comparative Transcriptomics.</title>
        <authorList>
            <person name="Will I."/>
            <person name="Das B."/>
            <person name="Trinh T."/>
            <person name="Brachmann A."/>
            <person name="Ohm R.A."/>
            <person name="de Bekker C."/>
        </authorList>
    </citation>
    <scope>NUCLEOTIDE SEQUENCE [LARGE SCALE GENOMIC DNA]</scope>
    <source>
        <strain evidence="3 4">EC05</strain>
    </source>
</reference>
<gene>
    <name evidence="3" type="ORF">GQ602_004326</name>
</gene>
<dbReference type="EMBL" id="JAACLJ010000004">
    <property type="protein sequence ID" value="KAF4587633.1"/>
    <property type="molecule type" value="Genomic_DNA"/>
</dbReference>
<dbReference type="Proteomes" id="UP000562929">
    <property type="component" value="Unassembled WGS sequence"/>
</dbReference>
<dbReference type="PANTHER" id="PTHR13360:SF1">
    <property type="entry name" value="ACTIVATING SIGNAL COINTEGRATOR 1 COMPLEX SUBUNIT 1"/>
    <property type="match status" value="1"/>
</dbReference>
<dbReference type="InterPro" id="IPR019510">
    <property type="entry name" value="AKAP7-like_phosphoesterase"/>
</dbReference>
<name>A0A8H4VDN4_9HYPO</name>
<dbReference type="GO" id="GO:0006355">
    <property type="term" value="P:regulation of DNA-templated transcription"/>
    <property type="evidence" value="ECO:0007669"/>
    <property type="project" value="TreeGrafter"/>
</dbReference>
<feature type="compositionally biased region" description="Basic residues" evidence="1">
    <location>
        <begin position="183"/>
        <end position="195"/>
    </location>
</feature>
<feature type="region of interest" description="Disordered" evidence="1">
    <location>
        <begin position="173"/>
        <end position="258"/>
    </location>
</feature>
<evidence type="ECO:0000313" key="3">
    <source>
        <dbReference type="EMBL" id="KAF4587633.1"/>
    </source>
</evidence>
<dbReference type="InterPro" id="IPR009210">
    <property type="entry name" value="ASCC1"/>
</dbReference>
<dbReference type="PANTHER" id="PTHR13360">
    <property type="entry name" value="ACTIVATING SIGNAL COINTEGRATOR 1 COMPLEX SUBUNIT 1"/>
    <property type="match status" value="1"/>
</dbReference>
<feature type="domain" description="A-kinase anchor protein 7-like phosphoesterase" evidence="2">
    <location>
        <begin position="5"/>
        <end position="158"/>
    </location>
</feature>
<comment type="caution">
    <text evidence="3">The sequence shown here is derived from an EMBL/GenBank/DDBJ whole genome shotgun (WGS) entry which is preliminary data.</text>
</comment>
<protein>
    <recommendedName>
        <fullName evidence="2">A-kinase anchor protein 7-like phosphoesterase domain-containing protein</fullName>
    </recommendedName>
</protein>
<evidence type="ECO:0000259" key="2">
    <source>
        <dbReference type="Pfam" id="PF10469"/>
    </source>
</evidence>
<dbReference type="GO" id="GO:0005634">
    <property type="term" value="C:nucleus"/>
    <property type="evidence" value="ECO:0007669"/>
    <property type="project" value="TreeGrafter"/>
</dbReference>
<dbReference type="Gene3D" id="3.90.1140.10">
    <property type="entry name" value="Cyclic phosphodiesterase"/>
    <property type="match status" value="1"/>
</dbReference>
<organism evidence="3 4">
    <name type="scientific">Ophiocordyceps camponoti-floridani</name>
    <dbReference type="NCBI Taxonomy" id="2030778"/>
    <lineage>
        <taxon>Eukaryota</taxon>
        <taxon>Fungi</taxon>
        <taxon>Dikarya</taxon>
        <taxon>Ascomycota</taxon>
        <taxon>Pezizomycotina</taxon>
        <taxon>Sordariomycetes</taxon>
        <taxon>Hypocreomycetidae</taxon>
        <taxon>Hypocreales</taxon>
        <taxon>Ophiocordycipitaceae</taxon>
        <taxon>Ophiocordyceps</taxon>
    </lineage>
</organism>
<dbReference type="OrthoDB" id="5328813at2759"/>